<evidence type="ECO:0000256" key="5">
    <source>
        <dbReference type="ARBA" id="ARBA00022989"/>
    </source>
</evidence>
<dbReference type="Pfam" id="PF00664">
    <property type="entry name" value="ABC_membrane"/>
    <property type="match status" value="1"/>
</dbReference>
<dbReference type="InterPro" id="IPR036640">
    <property type="entry name" value="ABC1_TM_sf"/>
</dbReference>
<dbReference type="Pfam" id="PF00005">
    <property type="entry name" value="ABC_tran"/>
    <property type="match status" value="1"/>
</dbReference>
<dbReference type="PROSITE" id="PS50929">
    <property type="entry name" value="ABC_TM1F"/>
    <property type="match status" value="1"/>
</dbReference>
<sequence length="581" mass="65962">MNNKLNQKVVLKRLFKAVQPFWWQFLLATLMAILVSVVNLLLPRMVQFFIDHYLRQSSATVQLIGGFVLTYFLITCVKAIFQFLQAYSFSVGSEATLERIRTQLFAKLHTMGMQYYDQTPVGEIVSRVTNDTKTLYNFWSLILNLIVAVAGLVSAFVAMMMVSQPLAWVTVVLLVAIIGLVFLYQNVSVPVYQRVRSTLSEINVRLNEALRGIEIIQQFGQQKRLNNDFDKVNNQYFKSRTKLIVFDSFLLYPIVSLMFILAETATLGYFGWQSQSSAVAAGVVYAFIAYQQNFFNPLTSVMENLAFFQEGMVAGQRIFALIDQPSNQPQQRNKNIKIGPGKIEFRHVTFGYDPHHPVLKDISFTVQPGEMVALVGHTGSGKSSIVNLLMRFYEFQEGQILIDGQDIRDYPLSELRNKIGLVVQEQYMFYGTIAHNIAMFDHRQDHQAIRQAAKLVDAGQFIEQLPDGYQTLLGENGSNLSVGQRQLISFARTMYRHPEILIMDEATANIDSQTEQTITKSLAKISTQQTTIAIAHRLSTIQNAQQILVLKDGRIIERGNHQELMAQKGYYAKLVALQENQ</sequence>
<name>A0ABS2GUI8_9LACO</name>
<evidence type="ECO:0000256" key="7">
    <source>
        <dbReference type="SAM" id="Phobius"/>
    </source>
</evidence>
<evidence type="ECO:0000313" key="11">
    <source>
        <dbReference type="Proteomes" id="UP000785625"/>
    </source>
</evidence>
<evidence type="ECO:0000313" key="10">
    <source>
        <dbReference type="EMBL" id="MBM6939942.1"/>
    </source>
</evidence>
<dbReference type="SMART" id="SM00382">
    <property type="entry name" value="AAA"/>
    <property type="match status" value="1"/>
</dbReference>
<dbReference type="GO" id="GO:0005524">
    <property type="term" value="F:ATP binding"/>
    <property type="evidence" value="ECO:0007669"/>
    <property type="project" value="UniProtKB-KW"/>
</dbReference>
<evidence type="ECO:0000256" key="6">
    <source>
        <dbReference type="ARBA" id="ARBA00023136"/>
    </source>
</evidence>
<dbReference type="SUPFAM" id="SSF90123">
    <property type="entry name" value="ABC transporter transmembrane region"/>
    <property type="match status" value="1"/>
</dbReference>
<keyword evidence="5 7" id="KW-1133">Transmembrane helix</keyword>
<comment type="caution">
    <text evidence="10">The sequence shown here is derived from an EMBL/GenBank/DDBJ whole genome shotgun (WGS) entry which is preliminary data.</text>
</comment>
<keyword evidence="11" id="KW-1185">Reference proteome</keyword>
<evidence type="ECO:0000259" key="9">
    <source>
        <dbReference type="PROSITE" id="PS50929"/>
    </source>
</evidence>
<dbReference type="Gene3D" id="3.40.50.300">
    <property type="entry name" value="P-loop containing nucleotide triphosphate hydrolases"/>
    <property type="match status" value="1"/>
</dbReference>
<dbReference type="EMBL" id="JACJKU010000002">
    <property type="protein sequence ID" value="MBM6939942.1"/>
    <property type="molecule type" value="Genomic_DNA"/>
</dbReference>
<accession>A0ABS2GUI8</accession>
<evidence type="ECO:0000256" key="3">
    <source>
        <dbReference type="ARBA" id="ARBA00022741"/>
    </source>
</evidence>
<keyword evidence="6 7" id="KW-0472">Membrane</keyword>
<dbReference type="RefSeq" id="WP_204784410.1">
    <property type="nucleotide sequence ID" value="NZ_JACJKU010000002.1"/>
</dbReference>
<reference evidence="10 11" key="1">
    <citation type="journal article" date="2021" name="Sci. Rep.">
        <title>The distribution of antibiotic resistance genes in chicken gut microbiota commensals.</title>
        <authorList>
            <person name="Juricova H."/>
            <person name="Matiasovicova J."/>
            <person name="Kubasova T."/>
            <person name="Cejkova D."/>
            <person name="Rychlik I."/>
        </authorList>
    </citation>
    <scope>NUCLEOTIDE SEQUENCE [LARGE SCALE GENOMIC DNA]</scope>
    <source>
        <strain evidence="10 11">An574</strain>
    </source>
</reference>
<keyword evidence="3" id="KW-0547">Nucleotide-binding</keyword>
<dbReference type="PROSITE" id="PS00211">
    <property type="entry name" value="ABC_TRANSPORTER_1"/>
    <property type="match status" value="1"/>
</dbReference>
<dbReference type="PROSITE" id="PS50893">
    <property type="entry name" value="ABC_TRANSPORTER_2"/>
    <property type="match status" value="1"/>
</dbReference>
<organism evidence="10 11">
    <name type="scientific">Limosilactobacillus coleohominis</name>
    <dbReference type="NCBI Taxonomy" id="181675"/>
    <lineage>
        <taxon>Bacteria</taxon>
        <taxon>Bacillati</taxon>
        <taxon>Bacillota</taxon>
        <taxon>Bacilli</taxon>
        <taxon>Lactobacillales</taxon>
        <taxon>Lactobacillaceae</taxon>
        <taxon>Limosilactobacillus</taxon>
    </lineage>
</organism>
<dbReference type="InterPro" id="IPR003439">
    <property type="entry name" value="ABC_transporter-like_ATP-bd"/>
</dbReference>
<comment type="subcellular location">
    <subcellularLocation>
        <location evidence="1">Cell membrane</location>
        <topology evidence="1">Multi-pass membrane protein</topology>
    </subcellularLocation>
</comment>
<feature type="transmembrane region" description="Helical" evidence="7">
    <location>
        <begin position="62"/>
        <end position="81"/>
    </location>
</feature>
<proteinExistence type="predicted"/>
<dbReference type="InterPro" id="IPR027417">
    <property type="entry name" value="P-loop_NTPase"/>
</dbReference>
<dbReference type="Gene3D" id="1.20.1560.10">
    <property type="entry name" value="ABC transporter type 1, transmembrane domain"/>
    <property type="match status" value="1"/>
</dbReference>
<dbReference type="InterPro" id="IPR017871">
    <property type="entry name" value="ABC_transporter-like_CS"/>
</dbReference>
<dbReference type="Proteomes" id="UP000785625">
    <property type="component" value="Unassembled WGS sequence"/>
</dbReference>
<gene>
    <name evidence="10" type="ORF">H5975_00300</name>
</gene>
<feature type="transmembrane region" description="Helical" evidence="7">
    <location>
        <begin position="21"/>
        <end position="42"/>
    </location>
</feature>
<dbReference type="InterPro" id="IPR003593">
    <property type="entry name" value="AAA+_ATPase"/>
</dbReference>
<keyword evidence="2 7" id="KW-0812">Transmembrane</keyword>
<feature type="domain" description="ABC transporter" evidence="8">
    <location>
        <begin position="343"/>
        <end position="577"/>
    </location>
</feature>
<evidence type="ECO:0000259" key="8">
    <source>
        <dbReference type="PROSITE" id="PS50893"/>
    </source>
</evidence>
<dbReference type="CDD" id="cd03254">
    <property type="entry name" value="ABCC_Glucan_exporter_like"/>
    <property type="match status" value="1"/>
</dbReference>
<feature type="transmembrane region" description="Helical" evidence="7">
    <location>
        <begin position="249"/>
        <end position="272"/>
    </location>
</feature>
<dbReference type="PANTHER" id="PTHR43394:SF1">
    <property type="entry name" value="ATP-BINDING CASSETTE SUB-FAMILY B MEMBER 10, MITOCHONDRIAL"/>
    <property type="match status" value="1"/>
</dbReference>
<evidence type="ECO:0000256" key="1">
    <source>
        <dbReference type="ARBA" id="ARBA00004651"/>
    </source>
</evidence>
<feature type="transmembrane region" description="Helical" evidence="7">
    <location>
        <begin position="136"/>
        <end position="160"/>
    </location>
</feature>
<dbReference type="SUPFAM" id="SSF52540">
    <property type="entry name" value="P-loop containing nucleoside triphosphate hydrolases"/>
    <property type="match status" value="1"/>
</dbReference>
<dbReference type="InterPro" id="IPR011527">
    <property type="entry name" value="ABC1_TM_dom"/>
</dbReference>
<protein>
    <submittedName>
        <fullName evidence="10">ABC transporter ATP-binding protein</fullName>
    </submittedName>
</protein>
<feature type="domain" description="ABC transmembrane type-1" evidence="9">
    <location>
        <begin position="26"/>
        <end position="310"/>
    </location>
</feature>
<dbReference type="PANTHER" id="PTHR43394">
    <property type="entry name" value="ATP-DEPENDENT PERMEASE MDL1, MITOCHONDRIAL"/>
    <property type="match status" value="1"/>
</dbReference>
<evidence type="ECO:0000256" key="4">
    <source>
        <dbReference type="ARBA" id="ARBA00022840"/>
    </source>
</evidence>
<keyword evidence="4 10" id="KW-0067">ATP-binding</keyword>
<dbReference type="CDD" id="cd18544">
    <property type="entry name" value="ABC_6TM_TmrA_like"/>
    <property type="match status" value="1"/>
</dbReference>
<feature type="transmembrane region" description="Helical" evidence="7">
    <location>
        <begin position="166"/>
        <end position="184"/>
    </location>
</feature>
<evidence type="ECO:0000256" key="2">
    <source>
        <dbReference type="ARBA" id="ARBA00022692"/>
    </source>
</evidence>
<dbReference type="InterPro" id="IPR039421">
    <property type="entry name" value="Type_1_exporter"/>
</dbReference>